<dbReference type="AlphaFoldDB" id="A0AAU7J9X0"/>
<reference evidence="7" key="1">
    <citation type="submission" date="2024-05" db="EMBL/GenBank/DDBJ databases">
        <authorList>
            <person name="Kim S."/>
            <person name="Heo J."/>
            <person name="Choi H."/>
            <person name="Choi Y."/>
            <person name="Kwon S.-W."/>
            <person name="Kim Y."/>
        </authorList>
    </citation>
    <scope>NUCLEOTIDE SEQUENCE</scope>
    <source>
        <strain evidence="7">KACC 23698</strain>
    </source>
</reference>
<keyword evidence="2" id="KW-0229">DNA integration</keyword>
<evidence type="ECO:0000256" key="4">
    <source>
        <dbReference type="ARBA" id="ARBA00023172"/>
    </source>
</evidence>
<evidence type="ECO:0000256" key="1">
    <source>
        <dbReference type="ARBA" id="ARBA00008857"/>
    </source>
</evidence>
<dbReference type="InterPro" id="IPR010998">
    <property type="entry name" value="Integrase_recombinase_N"/>
</dbReference>
<keyword evidence="4" id="KW-0233">DNA recombination</keyword>
<evidence type="ECO:0000256" key="3">
    <source>
        <dbReference type="ARBA" id="ARBA00023125"/>
    </source>
</evidence>
<dbReference type="PANTHER" id="PTHR30349">
    <property type="entry name" value="PHAGE INTEGRASE-RELATED"/>
    <property type="match status" value="1"/>
</dbReference>
<organism evidence="7">
    <name type="scientific">Alsobacter sp. KACC 23698</name>
    <dbReference type="NCBI Taxonomy" id="3149229"/>
    <lineage>
        <taxon>Bacteria</taxon>
        <taxon>Pseudomonadati</taxon>
        <taxon>Pseudomonadota</taxon>
        <taxon>Alphaproteobacteria</taxon>
        <taxon>Hyphomicrobiales</taxon>
        <taxon>Alsobacteraceae</taxon>
        <taxon>Alsobacter</taxon>
    </lineage>
</organism>
<evidence type="ECO:0000256" key="5">
    <source>
        <dbReference type="SAM" id="MobiDB-lite"/>
    </source>
</evidence>
<dbReference type="GO" id="GO:0003677">
    <property type="term" value="F:DNA binding"/>
    <property type="evidence" value="ECO:0007669"/>
    <property type="project" value="UniProtKB-KW"/>
</dbReference>
<dbReference type="GO" id="GO:0006310">
    <property type="term" value="P:DNA recombination"/>
    <property type="evidence" value="ECO:0007669"/>
    <property type="project" value="UniProtKB-KW"/>
</dbReference>
<dbReference type="EMBL" id="CP157484">
    <property type="protein sequence ID" value="XBO36966.1"/>
    <property type="molecule type" value="Genomic_DNA"/>
</dbReference>
<dbReference type="Pfam" id="PF00589">
    <property type="entry name" value="Phage_integrase"/>
    <property type="match status" value="1"/>
</dbReference>
<dbReference type="Gene3D" id="1.10.150.130">
    <property type="match status" value="1"/>
</dbReference>
<name>A0AAU7J9X0_9HYPH</name>
<dbReference type="Gene3D" id="1.10.443.10">
    <property type="entry name" value="Intergrase catalytic core"/>
    <property type="match status" value="1"/>
</dbReference>
<dbReference type="InterPro" id="IPR011010">
    <property type="entry name" value="DNA_brk_join_enz"/>
</dbReference>
<gene>
    <name evidence="7" type="ORF">ABEG18_14600</name>
</gene>
<dbReference type="SUPFAM" id="SSF56349">
    <property type="entry name" value="DNA breaking-rejoining enzymes"/>
    <property type="match status" value="1"/>
</dbReference>
<feature type="compositionally biased region" description="Basic and acidic residues" evidence="5">
    <location>
        <begin position="59"/>
        <end position="70"/>
    </location>
</feature>
<accession>A0AAU7J9X0</accession>
<sequence>MSRYIERRRLTYYAVVEVPPSLREKVGKKRLIRSLETRDLAVARDRRWQVVAELKREIEDARKGPSEAHGAHPTPRQRREPLTEDRRRLIQEGLDWREALAKGSETGDPDDPTSYAFDDRVDAVRDELGHEAAGVLTVVATGQGTPLKTYLDAWVMERRFKARTAGDRLRALDRLEAWGVSTIEEVTRKRAGQYVSYMMTHRDKTWTGDHATLVKYISALSSYWQFLINKGHVEINPWQNQTPPRPRASALDHDLDTDERAFSEEEMIKLLKGTTVPLLRDAMRIGALSGARLDAIISLKVKDCQGGFLRFKPQKGEKKARLVPLHPDLVALVQQRVSGKDDTSFIFDEVETPPPGSQRERSMPVSKRFGRYLRALGLEVIVPGKRRSLTNFHSFRRWFATQAERAGQSGDTIASVLGHKRGTITLDDYSDGPGAVLMRACVEAVRLPAHTTEATSSE</sequence>
<dbReference type="RefSeq" id="WP_406853788.1">
    <property type="nucleotide sequence ID" value="NZ_CP157484.1"/>
</dbReference>
<dbReference type="Pfam" id="PF20172">
    <property type="entry name" value="DUF6538"/>
    <property type="match status" value="1"/>
</dbReference>
<dbReference type="InterPro" id="IPR002104">
    <property type="entry name" value="Integrase_catalytic"/>
</dbReference>
<dbReference type="InterPro" id="IPR046668">
    <property type="entry name" value="DUF6538"/>
</dbReference>
<protein>
    <submittedName>
        <fullName evidence="7">DUF6538 domain-containing protein</fullName>
    </submittedName>
</protein>
<dbReference type="PROSITE" id="PS51898">
    <property type="entry name" value="TYR_RECOMBINASE"/>
    <property type="match status" value="1"/>
</dbReference>
<feature type="region of interest" description="Disordered" evidence="5">
    <location>
        <begin position="59"/>
        <end position="84"/>
    </location>
</feature>
<dbReference type="PANTHER" id="PTHR30349:SF41">
    <property type="entry name" value="INTEGRASE_RECOMBINASE PROTEIN MJ0367-RELATED"/>
    <property type="match status" value="1"/>
</dbReference>
<evidence type="ECO:0000259" key="6">
    <source>
        <dbReference type="PROSITE" id="PS51898"/>
    </source>
</evidence>
<comment type="similarity">
    <text evidence="1">Belongs to the 'phage' integrase family.</text>
</comment>
<evidence type="ECO:0000256" key="2">
    <source>
        <dbReference type="ARBA" id="ARBA00022908"/>
    </source>
</evidence>
<dbReference type="InterPro" id="IPR013762">
    <property type="entry name" value="Integrase-like_cat_sf"/>
</dbReference>
<feature type="domain" description="Tyr recombinase" evidence="6">
    <location>
        <begin position="257"/>
        <end position="443"/>
    </location>
</feature>
<evidence type="ECO:0000313" key="7">
    <source>
        <dbReference type="EMBL" id="XBO36966.1"/>
    </source>
</evidence>
<keyword evidence="3" id="KW-0238">DNA-binding</keyword>
<dbReference type="GO" id="GO:0015074">
    <property type="term" value="P:DNA integration"/>
    <property type="evidence" value="ECO:0007669"/>
    <property type="project" value="UniProtKB-KW"/>
</dbReference>
<dbReference type="InterPro" id="IPR050090">
    <property type="entry name" value="Tyrosine_recombinase_XerCD"/>
</dbReference>
<proteinExistence type="inferred from homology"/>